<proteinExistence type="predicted"/>
<evidence type="ECO:0000313" key="1">
    <source>
        <dbReference type="EMBL" id="EAV39063.1"/>
    </source>
</evidence>
<dbReference type="Gene3D" id="3.40.390.10">
    <property type="entry name" value="Collagenase (Catalytic Domain)"/>
    <property type="match status" value="1"/>
</dbReference>
<dbReference type="AlphaFoldDB" id="A0NK59"/>
<accession>A0NK59</accession>
<evidence type="ECO:0008006" key="3">
    <source>
        <dbReference type="Google" id="ProtNLM"/>
    </source>
</evidence>
<dbReference type="SUPFAM" id="SSF55486">
    <property type="entry name" value="Metalloproteases ('zincins'), catalytic domain"/>
    <property type="match status" value="1"/>
</dbReference>
<reference evidence="1 2" key="1">
    <citation type="submission" date="2006-11" db="EMBL/GenBank/DDBJ databases">
        <authorList>
            <consortium name="Laboratoire de Microbiologie (Universite Bourgogne)"/>
            <consortium name="GENOME Express"/>
            <consortium name="UMR Oenologie Ampelologie (Universite Bordeaux 2)"/>
            <person name="Guzzo J."/>
        </authorList>
    </citation>
    <scope>NUCLEOTIDE SEQUENCE [LARGE SCALE GENOMIC DNA]</scope>
    <source>
        <strain evidence="1 2">ATCC BAA-1163</strain>
    </source>
</reference>
<dbReference type="InterPro" id="IPR024079">
    <property type="entry name" value="MetalloPept_cat_dom_sf"/>
</dbReference>
<sequence length="190" mass="21375">MMLKNNLKKLLFPIISLFVVLLLIASSFTSIVDLYRPPIKDSVMKSQIPKNKKVTVNLSQTEFKEQAEEAINSWNSDLHRKLFIITQNQHPTIIIADLSNEQINKLSKDADYGEHILGVTTGGAIYMNAGFLSKSNNQGLIVPVFEHELGHVIGLKHINGDALMNSSIQTTSFITRYDIKVAKYILKKIH</sequence>
<name>A0NK59_OENOE</name>
<comment type="caution">
    <text evidence="1">The sequence shown here is derived from an EMBL/GenBank/DDBJ whole genome shotgun (WGS) entry which is preliminary data.</text>
</comment>
<evidence type="ECO:0000313" key="2">
    <source>
        <dbReference type="Proteomes" id="UP000003346"/>
    </source>
</evidence>
<protein>
    <recommendedName>
        <fullName evidence="3">Peptidase</fullName>
    </recommendedName>
</protein>
<dbReference type="HOGENOM" id="CLU_1426690_0_0_9"/>
<dbReference type="GO" id="GO:0008237">
    <property type="term" value="F:metallopeptidase activity"/>
    <property type="evidence" value="ECO:0007669"/>
    <property type="project" value="InterPro"/>
</dbReference>
<organism evidence="1 2">
    <name type="scientific">Oenococcus oeni ATCC BAA-1163</name>
    <dbReference type="NCBI Taxonomy" id="379360"/>
    <lineage>
        <taxon>Bacteria</taxon>
        <taxon>Bacillati</taxon>
        <taxon>Bacillota</taxon>
        <taxon>Bacilli</taxon>
        <taxon>Lactobacillales</taxon>
        <taxon>Lactobacillaceae</taxon>
        <taxon>Oenococcus</taxon>
    </lineage>
</organism>
<dbReference type="Proteomes" id="UP000003346">
    <property type="component" value="Unassembled WGS sequence"/>
</dbReference>
<gene>
    <name evidence="1" type="ORF">OENOO_62007</name>
</gene>
<dbReference type="EMBL" id="AAUV01000057">
    <property type="protein sequence ID" value="EAV39063.1"/>
    <property type="molecule type" value="Genomic_DNA"/>
</dbReference>